<dbReference type="Pfam" id="PF02458">
    <property type="entry name" value="Transferase"/>
    <property type="match status" value="1"/>
</dbReference>
<organism evidence="4 5">
    <name type="scientific">Paspalum notatum var. saurae</name>
    <dbReference type="NCBI Taxonomy" id="547442"/>
    <lineage>
        <taxon>Eukaryota</taxon>
        <taxon>Viridiplantae</taxon>
        <taxon>Streptophyta</taxon>
        <taxon>Embryophyta</taxon>
        <taxon>Tracheophyta</taxon>
        <taxon>Spermatophyta</taxon>
        <taxon>Magnoliopsida</taxon>
        <taxon>Liliopsida</taxon>
        <taxon>Poales</taxon>
        <taxon>Poaceae</taxon>
        <taxon>PACMAD clade</taxon>
        <taxon>Panicoideae</taxon>
        <taxon>Andropogonodae</taxon>
        <taxon>Paspaleae</taxon>
        <taxon>Paspalinae</taxon>
        <taxon>Paspalum</taxon>
    </lineage>
</organism>
<evidence type="ECO:0000256" key="3">
    <source>
        <dbReference type="ARBA" id="ARBA00023315"/>
    </source>
</evidence>
<gene>
    <name evidence="4" type="ORF">U9M48_014430</name>
</gene>
<evidence type="ECO:0000313" key="5">
    <source>
        <dbReference type="Proteomes" id="UP001341281"/>
    </source>
</evidence>
<evidence type="ECO:0000256" key="2">
    <source>
        <dbReference type="ARBA" id="ARBA00022679"/>
    </source>
</evidence>
<accession>A0AAQ3T1N0</accession>
<dbReference type="AlphaFoldDB" id="A0AAQ3T1N0"/>
<protein>
    <submittedName>
        <fullName evidence="4">Uncharacterized protein</fullName>
    </submittedName>
</protein>
<evidence type="ECO:0000256" key="1">
    <source>
        <dbReference type="ARBA" id="ARBA00009861"/>
    </source>
</evidence>
<name>A0AAQ3T1N0_PASNO</name>
<comment type="similarity">
    <text evidence="1">Belongs to the plant acyltransferase family.</text>
</comment>
<proteinExistence type="inferred from homology"/>
<dbReference type="EMBL" id="CP144747">
    <property type="protein sequence ID" value="WVZ64995.1"/>
    <property type="molecule type" value="Genomic_DNA"/>
</dbReference>
<dbReference type="InterPro" id="IPR023213">
    <property type="entry name" value="CAT-like_dom_sf"/>
</dbReference>
<dbReference type="Proteomes" id="UP001341281">
    <property type="component" value="Chromosome 03"/>
</dbReference>
<dbReference type="PANTHER" id="PTHR31642">
    <property type="entry name" value="TRICHOTHECENE 3-O-ACETYLTRANSFERASE"/>
    <property type="match status" value="1"/>
</dbReference>
<dbReference type="InterPro" id="IPR050317">
    <property type="entry name" value="Plant_Fungal_Acyltransferase"/>
</dbReference>
<dbReference type="Gene3D" id="3.30.559.10">
    <property type="entry name" value="Chloramphenicol acetyltransferase-like domain"/>
    <property type="match status" value="2"/>
</dbReference>
<evidence type="ECO:0000313" key="4">
    <source>
        <dbReference type="EMBL" id="WVZ64995.1"/>
    </source>
</evidence>
<reference evidence="4 5" key="1">
    <citation type="submission" date="2024-02" db="EMBL/GenBank/DDBJ databases">
        <title>High-quality chromosome-scale genome assembly of Pensacola bahiagrass (Paspalum notatum Flugge var. saurae).</title>
        <authorList>
            <person name="Vega J.M."/>
            <person name="Podio M."/>
            <person name="Orjuela J."/>
            <person name="Siena L.A."/>
            <person name="Pessino S.C."/>
            <person name="Combes M.C."/>
            <person name="Mariac C."/>
            <person name="Albertini E."/>
            <person name="Pupilli F."/>
            <person name="Ortiz J.P.A."/>
            <person name="Leblanc O."/>
        </authorList>
    </citation>
    <scope>NUCLEOTIDE SEQUENCE [LARGE SCALE GENOMIC DNA]</scope>
    <source>
        <strain evidence="4">R1</strain>
        <tissue evidence="4">Leaf</tissue>
    </source>
</reference>
<sequence length="441" mass="47506">MKVVVVETTLVPPSEATPRHALWLSNLDLAVPKTHTPLVYYYPKPSKPSSAADEGAEDAAAAADSSFFDPARLRDALAKALVPFYPLAGRLAVGPGGRVEIDCTGEGALFAVARADFAGADVFRDFEPSPEARRLLVPFAASGDPPCVLAMVQVTFLKCGGVAVGTGMHHVTMDGAGAIQFIQAWTALARGESPAPSAFHDRTLLRARSPPHAAFEHPVYSPSYLNGAPRPFVTRGYAVPPKLLADIRSQCAPGASTYCAVTAHLWRAMCVARGLPADSDTRLRVPANIRQRLRPPLPGAYFGNAIVRDLVTVKVGDVLSRPLGFVAERIKRAVSRVDDAFVRSVIDYLELESEKGSQAARGQFMPESDLWVVSWLGMPIYDADFGWGRPGFVAPAQMFGSGTAYVTQGPEKDDPLNVLFALEPEYLQTFEKAFYSMGSDQ</sequence>
<dbReference type="PANTHER" id="PTHR31642:SF33">
    <property type="entry name" value="OS09G0422000 PROTEIN"/>
    <property type="match status" value="1"/>
</dbReference>
<keyword evidence="2" id="KW-0808">Transferase</keyword>
<keyword evidence="5" id="KW-1185">Reference proteome</keyword>
<keyword evidence="3" id="KW-0012">Acyltransferase</keyword>
<dbReference type="GO" id="GO:0016747">
    <property type="term" value="F:acyltransferase activity, transferring groups other than amino-acyl groups"/>
    <property type="evidence" value="ECO:0007669"/>
    <property type="project" value="UniProtKB-ARBA"/>
</dbReference>